<feature type="transmembrane region" description="Helical" evidence="6">
    <location>
        <begin position="290"/>
        <end position="311"/>
    </location>
</feature>
<dbReference type="GO" id="GO:0005315">
    <property type="term" value="F:phosphate transmembrane transporter activity"/>
    <property type="evidence" value="ECO:0007669"/>
    <property type="project" value="InterPro"/>
</dbReference>
<dbReference type="EMBL" id="CAJNJA010054087">
    <property type="protein sequence ID" value="CAE7852567.1"/>
    <property type="molecule type" value="Genomic_DNA"/>
</dbReference>
<dbReference type="InterPro" id="IPR035906">
    <property type="entry name" value="MetI-like_sf"/>
</dbReference>
<feature type="transmembrane region" description="Helical" evidence="6">
    <location>
        <begin position="57"/>
        <end position="80"/>
    </location>
</feature>
<sequence length="860" mass="92638">GRPVVRNTRSGTRGTMGISVVLFVMLGLTVAGYLLGTRQAYAVTGNRPHQLHSLPSYHGLYLASWVLLPALVLMVLWLIAEPHVAEIRLVANLPDDFSQRSIDQQQLLIGDIKARALGGIVSGALDPVYQTAGQVYADTLAASRWLMIAVMVALMAGGGLLALRRVQPDMRARNKVEQTASIIMIIASTIAIMTTIGIIFSLLFETGRFFSKVPITEFLFGTQWSPQIALRADQVGSSGAFGAIPLFAGTLLITLIAMCVAVPIGLFSAIYMSEYAGKKLRSSAKPVLEILAGVPTVVYGFFAALTVAPFFRNTGESIGLTVSSESALAAGIVMGIMIIPFVSSLSDDVMNAVPQSLRDGAYALGATKAETVRQVILPAALPGIVGSVLLAVSRAVGETMIVVMAAGLAANLTANPLEAVTTVTVQIVTLLVGDQEFDSIAIRRPDLSPARVRRRYAAETRFKTYGRLAIAAAVIMLGILLFSIVGRGWIAFFQTQIGVDVFLDPNEIQIERNADGEIIDIDGEFRSLVNDALFALFPNVEDRTERRALRNLVTRDASFELQAAVEENPDLIDQTIRVWITSSDDIDTYVKGQITPIETFEVAGVATPTGTSGEIEVLTGANDFANIADEVKTRLAELSEDRTAAAEAAGNAALRLQDDLVEVREDLAEADAEDIPRLEERAARLEAQISSLTANAEAATRDAEDLRARSVRVGGIEELNNRLPSYLVAINGGLVKLTAVAPARARGEVLIPLESEASVQPEDWTLLSYVTAESDRRVKDNEVAWIETLREQGQVRTVFNTPFFTEADSREPEQAGIWGAVVGSFLTLVITLTLAFPVGVLAAIYLEEFAPKNRLTDLIE</sequence>
<feature type="transmembrane region" description="Helical" evidence="6">
    <location>
        <begin position="246"/>
        <end position="270"/>
    </location>
</feature>
<feature type="non-terminal residue" evidence="8">
    <location>
        <position position="1"/>
    </location>
</feature>
<feature type="transmembrane region" description="Helical" evidence="6">
    <location>
        <begin position="817"/>
        <end position="846"/>
    </location>
</feature>
<dbReference type="GO" id="GO:0006817">
    <property type="term" value="P:phosphate ion transport"/>
    <property type="evidence" value="ECO:0007669"/>
    <property type="project" value="InterPro"/>
</dbReference>
<evidence type="ECO:0000256" key="5">
    <source>
        <dbReference type="SAM" id="Coils"/>
    </source>
</evidence>
<keyword evidence="4 6" id="KW-0472">Membrane</keyword>
<protein>
    <submittedName>
        <fullName evidence="8">YqgH protein</fullName>
    </submittedName>
</protein>
<evidence type="ECO:0000256" key="3">
    <source>
        <dbReference type="ARBA" id="ARBA00022989"/>
    </source>
</evidence>
<name>A0A813A309_9DINO</name>
<evidence type="ECO:0000256" key="6">
    <source>
        <dbReference type="SAM" id="Phobius"/>
    </source>
</evidence>
<evidence type="ECO:0000313" key="8">
    <source>
        <dbReference type="EMBL" id="CAE7852567.1"/>
    </source>
</evidence>
<dbReference type="PANTHER" id="PTHR42727">
    <property type="entry name" value="PHOSPHATE TRANSPORT SYSTEM PERMEASE PROTEIN"/>
    <property type="match status" value="1"/>
</dbReference>
<dbReference type="Proteomes" id="UP000601435">
    <property type="component" value="Unassembled WGS sequence"/>
</dbReference>
<dbReference type="AlphaFoldDB" id="A0A813A309"/>
<dbReference type="OrthoDB" id="8299954at2759"/>
<evidence type="ECO:0000259" key="7">
    <source>
        <dbReference type="PROSITE" id="PS50928"/>
    </source>
</evidence>
<gene>
    <name evidence="8" type="primary">yqgH</name>
    <name evidence="8" type="ORF">SNEC2469_LOCUS26510</name>
</gene>
<keyword evidence="2 6" id="KW-0812">Transmembrane</keyword>
<feature type="transmembrane region" description="Helical" evidence="6">
    <location>
        <begin position="183"/>
        <end position="204"/>
    </location>
</feature>
<feature type="domain" description="ABC transmembrane type-1" evidence="7">
    <location>
        <begin position="247"/>
        <end position="486"/>
    </location>
</feature>
<evidence type="ECO:0000313" key="9">
    <source>
        <dbReference type="Proteomes" id="UP000601435"/>
    </source>
</evidence>
<dbReference type="PROSITE" id="PS50928">
    <property type="entry name" value="ABC_TM1"/>
    <property type="match status" value="1"/>
</dbReference>
<feature type="transmembrane region" description="Helical" evidence="6">
    <location>
        <begin position="16"/>
        <end position="36"/>
    </location>
</feature>
<dbReference type="InterPro" id="IPR022182">
    <property type="entry name" value="PstC_N"/>
</dbReference>
<comment type="subcellular location">
    <subcellularLocation>
        <location evidence="1">Membrane</location>
        <topology evidence="1">Multi-pass membrane protein</topology>
    </subcellularLocation>
</comment>
<evidence type="ECO:0000256" key="4">
    <source>
        <dbReference type="ARBA" id="ARBA00023136"/>
    </source>
</evidence>
<dbReference type="Pfam" id="PF11812">
    <property type="entry name" value="DUF3333"/>
    <property type="match status" value="1"/>
</dbReference>
<keyword evidence="5" id="KW-0175">Coiled coil</keyword>
<dbReference type="PANTHER" id="PTHR42727:SF1">
    <property type="entry name" value="PHOSPHATE TRANSPORT SYSTEM PERMEASE"/>
    <property type="match status" value="1"/>
</dbReference>
<feature type="transmembrane region" description="Helical" evidence="6">
    <location>
        <begin position="468"/>
        <end position="490"/>
    </location>
</feature>
<reference evidence="8" key="1">
    <citation type="submission" date="2021-02" db="EMBL/GenBank/DDBJ databases">
        <authorList>
            <person name="Dougan E. K."/>
            <person name="Rhodes N."/>
            <person name="Thang M."/>
            <person name="Chan C."/>
        </authorList>
    </citation>
    <scope>NUCLEOTIDE SEQUENCE</scope>
</reference>
<dbReference type="CDD" id="cd06261">
    <property type="entry name" value="TM_PBP2"/>
    <property type="match status" value="1"/>
</dbReference>
<dbReference type="SUPFAM" id="SSF161098">
    <property type="entry name" value="MetI-like"/>
    <property type="match status" value="1"/>
</dbReference>
<feature type="transmembrane region" description="Helical" evidence="6">
    <location>
        <begin position="317"/>
        <end position="342"/>
    </location>
</feature>
<feature type="coiled-coil region" evidence="5">
    <location>
        <begin position="628"/>
        <end position="709"/>
    </location>
</feature>
<accession>A0A813A309</accession>
<evidence type="ECO:0000256" key="1">
    <source>
        <dbReference type="ARBA" id="ARBA00004141"/>
    </source>
</evidence>
<feature type="transmembrane region" description="Helical" evidence="6">
    <location>
        <begin position="145"/>
        <end position="163"/>
    </location>
</feature>
<proteinExistence type="predicted"/>
<organism evidence="8 9">
    <name type="scientific">Symbiodinium necroappetens</name>
    <dbReference type="NCBI Taxonomy" id="1628268"/>
    <lineage>
        <taxon>Eukaryota</taxon>
        <taxon>Sar</taxon>
        <taxon>Alveolata</taxon>
        <taxon>Dinophyceae</taxon>
        <taxon>Suessiales</taxon>
        <taxon>Symbiodiniaceae</taxon>
        <taxon>Symbiodinium</taxon>
    </lineage>
</organism>
<dbReference type="InterPro" id="IPR000515">
    <property type="entry name" value="MetI-like"/>
</dbReference>
<dbReference type="InterPro" id="IPR011864">
    <property type="entry name" value="Phosphate_PstC"/>
</dbReference>
<dbReference type="Pfam" id="PF00528">
    <property type="entry name" value="BPD_transp_1"/>
    <property type="match status" value="1"/>
</dbReference>
<dbReference type="Gene3D" id="1.10.3720.10">
    <property type="entry name" value="MetI-like"/>
    <property type="match status" value="1"/>
</dbReference>
<feature type="non-terminal residue" evidence="8">
    <location>
        <position position="860"/>
    </location>
</feature>
<dbReference type="Pfam" id="PF12501">
    <property type="entry name" value="DUF3708"/>
    <property type="match status" value="1"/>
</dbReference>
<dbReference type="GO" id="GO:0016020">
    <property type="term" value="C:membrane"/>
    <property type="evidence" value="ECO:0007669"/>
    <property type="project" value="UniProtKB-SubCell"/>
</dbReference>
<comment type="caution">
    <text evidence="8">The sequence shown here is derived from an EMBL/GenBank/DDBJ whole genome shotgun (WGS) entry which is preliminary data.</text>
</comment>
<keyword evidence="9" id="KW-1185">Reference proteome</keyword>
<evidence type="ECO:0000256" key="2">
    <source>
        <dbReference type="ARBA" id="ARBA00022692"/>
    </source>
</evidence>
<dbReference type="InterPro" id="IPR024573">
    <property type="entry name" value="DUF3333"/>
</dbReference>
<dbReference type="NCBIfam" id="TIGR02138">
    <property type="entry name" value="phosphate_pstC"/>
    <property type="match status" value="1"/>
</dbReference>
<keyword evidence="3 6" id="KW-1133">Transmembrane helix</keyword>